<dbReference type="AlphaFoldDB" id="A0AAE5VRN7"/>
<comment type="caution">
    <text evidence="1">The sequence shown here is derived from an EMBL/GenBank/DDBJ whole genome shotgun (WGS) entry which is preliminary data.</text>
</comment>
<evidence type="ECO:0000313" key="2">
    <source>
        <dbReference type="Proteomes" id="UP000237447"/>
    </source>
</evidence>
<sequence>MTTPYVTGTVSVTAGSAIVTGVGTGWLTSGLVAGQFGLDSANGNPVPVLSIDSDTQITLAKQWRGASASAQGYWITYDVTPGQQTVANAQMLALYLSRLDKPALAALASLVPTAEKLPYFGANGAGALTDFNAAARALLAGGVLPNGQLPARLRSTIPGSVIDVNTLTETGYHFALGGSTNTPGAGNWYIQTIAQGVGVGNASGVRQRAYTDNGHAVYERYIWYNGWQPWRRADPPERGSNANGEYVRFADGTQICRGNFVGYTANVGILKTSPASFISAVNPCFASVTPYGSFDFNYSCFSDGNQNFNFISTSSSPNNRVDWVIIGRWY</sequence>
<protein>
    <submittedName>
        <fullName evidence="1">Phage tail protein</fullName>
    </submittedName>
</protein>
<dbReference type="EMBL" id="NXEJ01000001">
    <property type="protein sequence ID" value="POO54405.1"/>
    <property type="molecule type" value="Genomic_DNA"/>
</dbReference>
<accession>A0AAE5VRN7</accession>
<gene>
    <name evidence="1" type="ORF">CPJ18_02610</name>
</gene>
<dbReference type="Proteomes" id="UP000237447">
    <property type="component" value="Unassembled WGS sequence"/>
</dbReference>
<evidence type="ECO:0000313" key="1">
    <source>
        <dbReference type="EMBL" id="POO54405.1"/>
    </source>
</evidence>
<dbReference type="RefSeq" id="WP_103656872.1">
    <property type="nucleotide sequence ID" value="NZ_NXEJ01000001.1"/>
</dbReference>
<reference evidence="1 2" key="1">
    <citation type="journal article" date="2018" name="Syst. Appl. Microbiol.">
        <title>Agrobacterium rosae sp. nov., isolated from galls on different agricultural crops.</title>
        <authorList>
            <person name="Kuzmanovic N."/>
            <person name="Pulawska J."/>
            <person name="Smalla K."/>
            <person name="Nesme X."/>
        </authorList>
    </citation>
    <scope>NUCLEOTIDE SEQUENCE [LARGE SCALE GENOMIC DNA]</scope>
    <source>
        <strain evidence="1 2">NCPPB 1650</strain>
    </source>
</reference>
<organism evidence="1 2">
    <name type="scientific">Agrobacterium rosae</name>
    <dbReference type="NCBI Taxonomy" id="1972867"/>
    <lineage>
        <taxon>Bacteria</taxon>
        <taxon>Pseudomonadati</taxon>
        <taxon>Pseudomonadota</taxon>
        <taxon>Alphaproteobacteria</taxon>
        <taxon>Hyphomicrobiales</taxon>
        <taxon>Rhizobiaceae</taxon>
        <taxon>Rhizobium/Agrobacterium group</taxon>
        <taxon>Agrobacterium</taxon>
    </lineage>
</organism>
<name>A0AAE5VRN7_9HYPH</name>
<dbReference type="GeneID" id="86878261"/>
<dbReference type="CDD" id="cd19958">
    <property type="entry name" value="pyocin_knob"/>
    <property type="match status" value="1"/>
</dbReference>
<proteinExistence type="predicted"/>